<feature type="transmembrane region" description="Helical" evidence="1">
    <location>
        <begin position="59"/>
        <end position="82"/>
    </location>
</feature>
<proteinExistence type="predicted"/>
<sequence length="318" mass="36953">EKHFPGRKPIRQIRTRLNSVGPYCKVNADGHEKLGVLALKMGDIGFAIYGYKDKWWDNILFLVLVPESCTAAAGGHLFLNFAEKISGIPIQLTTDKGPEVGYQHAFMVTLRYVSVIFLFFWTMEITYRFRSVYSELDNVTFPPHVILKSTHNTLIEGFWHWFSDKSGKNIKEVLLCGKTEYIFNTAVDRNDRSLFYWMFIPLLQKELNDFQHYWNNHRICNQEKKLMPSGHIPSFALEYPSQLNGIDCRIEIPKEAVTQLREFLEEDTGMSRDECFRWYSDEFAQTALTTWESIGQPAINLSHAWDVFAQMAPLIMQT</sequence>
<keyword evidence="3" id="KW-1185">Reference proteome</keyword>
<feature type="transmembrane region" description="Helical" evidence="1">
    <location>
        <begin position="102"/>
        <end position="121"/>
    </location>
</feature>
<accession>A0A9P5TZB7</accession>
<evidence type="ECO:0000313" key="3">
    <source>
        <dbReference type="Proteomes" id="UP000772434"/>
    </source>
</evidence>
<dbReference type="Proteomes" id="UP000772434">
    <property type="component" value="Unassembled WGS sequence"/>
</dbReference>
<reference evidence="2" key="1">
    <citation type="submission" date="2020-11" db="EMBL/GenBank/DDBJ databases">
        <authorList>
            <consortium name="DOE Joint Genome Institute"/>
            <person name="Ahrendt S."/>
            <person name="Riley R."/>
            <person name="Andreopoulos W."/>
            <person name="Labutti K."/>
            <person name="Pangilinan J."/>
            <person name="Ruiz-Duenas F.J."/>
            <person name="Barrasa J.M."/>
            <person name="Sanchez-Garcia M."/>
            <person name="Camarero S."/>
            <person name="Miyauchi S."/>
            <person name="Serrano A."/>
            <person name="Linde D."/>
            <person name="Babiker R."/>
            <person name="Drula E."/>
            <person name="Ayuso-Fernandez I."/>
            <person name="Pacheco R."/>
            <person name="Padilla G."/>
            <person name="Ferreira P."/>
            <person name="Barriuso J."/>
            <person name="Kellner H."/>
            <person name="Castanera R."/>
            <person name="Alfaro M."/>
            <person name="Ramirez L."/>
            <person name="Pisabarro A.G."/>
            <person name="Kuo A."/>
            <person name="Tritt A."/>
            <person name="Lipzen A."/>
            <person name="He G."/>
            <person name="Yan M."/>
            <person name="Ng V."/>
            <person name="Cullen D."/>
            <person name="Martin F."/>
            <person name="Rosso M.-N."/>
            <person name="Henrissat B."/>
            <person name="Hibbett D."/>
            <person name="Martinez A.T."/>
            <person name="Grigoriev I.V."/>
        </authorList>
    </citation>
    <scope>NUCLEOTIDE SEQUENCE</scope>
    <source>
        <strain evidence="2">AH 40177</strain>
    </source>
</reference>
<keyword evidence="1" id="KW-1133">Transmembrane helix</keyword>
<dbReference type="EMBL" id="JADNRY010000312">
    <property type="protein sequence ID" value="KAF9059298.1"/>
    <property type="molecule type" value="Genomic_DNA"/>
</dbReference>
<gene>
    <name evidence="2" type="ORF">BDP27DRAFT_1239065</name>
</gene>
<name>A0A9P5TZB7_9AGAR</name>
<evidence type="ECO:0000256" key="1">
    <source>
        <dbReference type="SAM" id="Phobius"/>
    </source>
</evidence>
<evidence type="ECO:0000313" key="2">
    <source>
        <dbReference type="EMBL" id="KAF9059298.1"/>
    </source>
</evidence>
<dbReference type="AlphaFoldDB" id="A0A9P5TZB7"/>
<feature type="non-terminal residue" evidence="2">
    <location>
        <position position="318"/>
    </location>
</feature>
<keyword evidence="1" id="KW-0812">Transmembrane</keyword>
<comment type="caution">
    <text evidence="2">The sequence shown here is derived from an EMBL/GenBank/DDBJ whole genome shotgun (WGS) entry which is preliminary data.</text>
</comment>
<dbReference type="OrthoDB" id="2974164at2759"/>
<organism evidence="2 3">
    <name type="scientific">Rhodocollybia butyracea</name>
    <dbReference type="NCBI Taxonomy" id="206335"/>
    <lineage>
        <taxon>Eukaryota</taxon>
        <taxon>Fungi</taxon>
        <taxon>Dikarya</taxon>
        <taxon>Basidiomycota</taxon>
        <taxon>Agaricomycotina</taxon>
        <taxon>Agaricomycetes</taxon>
        <taxon>Agaricomycetidae</taxon>
        <taxon>Agaricales</taxon>
        <taxon>Marasmiineae</taxon>
        <taxon>Omphalotaceae</taxon>
        <taxon>Rhodocollybia</taxon>
    </lineage>
</organism>
<protein>
    <submittedName>
        <fullName evidence="2">Uncharacterized protein</fullName>
    </submittedName>
</protein>
<keyword evidence="1" id="KW-0472">Membrane</keyword>